<protein>
    <submittedName>
        <fullName evidence="3">Uncharacterized protein</fullName>
    </submittedName>
</protein>
<dbReference type="Proteomes" id="UP000887572">
    <property type="component" value="Unplaced"/>
</dbReference>
<evidence type="ECO:0000256" key="1">
    <source>
        <dbReference type="SAM" id="MobiDB-lite"/>
    </source>
</evidence>
<name>A0A914IFB7_GLORO</name>
<feature type="region of interest" description="Disordered" evidence="1">
    <location>
        <begin position="1"/>
        <end position="22"/>
    </location>
</feature>
<sequence length="85" mass="9390">MLSNGEKDGCPRGGFDAQTTTLDDVLAHERSSCPPPSKLDQKMEVELEQQQQQQQQQQTFVLILRRASARVQCRGGHPQGQSASP</sequence>
<proteinExistence type="predicted"/>
<organism evidence="2 3">
    <name type="scientific">Globodera rostochiensis</name>
    <name type="common">Golden nematode worm</name>
    <name type="synonym">Heterodera rostochiensis</name>
    <dbReference type="NCBI Taxonomy" id="31243"/>
    <lineage>
        <taxon>Eukaryota</taxon>
        <taxon>Metazoa</taxon>
        <taxon>Ecdysozoa</taxon>
        <taxon>Nematoda</taxon>
        <taxon>Chromadorea</taxon>
        <taxon>Rhabditida</taxon>
        <taxon>Tylenchina</taxon>
        <taxon>Tylenchomorpha</taxon>
        <taxon>Tylenchoidea</taxon>
        <taxon>Heteroderidae</taxon>
        <taxon>Heteroderinae</taxon>
        <taxon>Globodera</taxon>
    </lineage>
</organism>
<accession>A0A914IFB7</accession>
<reference evidence="3" key="1">
    <citation type="submission" date="2022-11" db="UniProtKB">
        <authorList>
            <consortium name="WormBaseParasite"/>
        </authorList>
    </citation>
    <scope>IDENTIFICATION</scope>
</reference>
<feature type="compositionally biased region" description="Basic and acidic residues" evidence="1">
    <location>
        <begin position="1"/>
        <end position="10"/>
    </location>
</feature>
<dbReference type="WBParaSite" id="Gr19_v10_g9362.t1">
    <property type="protein sequence ID" value="Gr19_v10_g9362.t1"/>
    <property type="gene ID" value="Gr19_v10_g9362"/>
</dbReference>
<evidence type="ECO:0000313" key="2">
    <source>
        <dbReference type="Proteomes" id="UP000887572"/>
    </source>
</evidence>
<evidence type="ECO:0000313" key="3">
    <source>
        <dbReference type="WBParaSite" id="Gr19_v10_g9362.t1"/>
    </source>
</evidence>
<keyword evidence="2" id="KW-1185">Reference proteome</keyword>
<dbReference type="AlphaFoldDB" id="A0A914IFB7"/>